<dbReference type="GO" id="GO:0005634">
    <property type="term" value="C:nucleus"/>
    <property type="evidence" value="ECO:0007669"/>
    <property type="project" value="UniProtKB-SubCell"/>
</dbReference>
<dbReference type="Gene3D" id="2.60.200.20">
    <property type="match status" value="1"/>
</dbReference>
<feature type="region of interest" description="Disordered" evidence="14">
    <location>
        <begin position="195"/>
        <end position="218"/>
    </location>
</feature>
<organism evidence="17">
    <name type="scientific">Spodoptera frugiperda</name>
    <name type="common">Fall armyworm</name>
    <dbReference type="NCBI Taxonomy" id="7108"/>
    <lineage>
        <taxon>Eukaryota</taxon>
        <taxon>Metazoa</taxon>
        <taxon>Ecdysozoa</taxon>
        <taxon>Arthropoda</taxon>
        <taxon>Hexapoda</taxon>
        <taxon>Insecta</taxon>
        <taxon>Pterygota</taxon>
        <taxon>Neoptera</taxon>
        <taxon>Endopterygota</taxon>
        <taxon>Lepidoptera</taxon>
        <taxon>Glossata</taxon>
        <taxon>Ditrysia</taxon>
        <taxon>Noctuoidea</taxon>
        <taxon>Noctuidae</taxon>
        <taxon>Amphipyrinae</taxon>
        <taxon>Spodoptera</taxon>
    </lineage>
</organism>
<dbReference type="GO" id="GO:0006974">
    <property type="term" value="P:DNA damage response"/>
    <property type="evidence" value="ECO:0007669"/>
    <property type="project" value="UniProtKB-KW"/>
</dbReference>
<name>A0A2H1W7Q8_SPOFR</name>
<keyword evidence="6" id="KW-0677">Repeat</keyword>
<evidence type="ECO:0000313" key="17">
    <source>
        <dbReference type="EMBL" id="SOQ48514.1"/>
    </source>
</evidence>
<evidence type="ECO:0000256" key="10">
    <source>
        <dbReference type="ARBA" id="ARBA00023242"/>
    </source>
</evidence>
<feature type="domain" description="BRCT" evidence="16">
    <location>
        <begin position="1174"/>
        <end position="1259"/>
    </location>
</feature>
<keyword evidence="7" id="KW-0227">DNA damage</keyword>
<dbReference type="PANTHER" id="PTHR23196">
    <property type="entry name" value="PAX TRANSCRIPTION ACTIVATION DOMAIN INTERACTING PROTEIN"/>
    <property type="match status" value="1"/>
</dbReference>
<feature type="compositionally biased region" description="Basic and acidic residues" evidence="14">
    <location>
        <begin position="983"/>
        <end position="1000"/>
    </location>
</feature>
<feature type="region of interest" description="Disordered" evidence="14">
    <location>
        <begin position="342"/>
        <end position="368"/>
    </location>
</feature>
<evidence type="ECO:0000256" key="11">
    <source>
        <dbReference type="ARBA" id="ARBA00023306"/>
    </source>
</evidence>
<dbReference type="InterPro" id="IPR001357">
    <property type="entry name" value="BRCT_dom"/>
</dbReference>
<feature type="compositionally biased region" description="Acidic residues" evidence="14">
    <location>
        <begin position="841"/>
        <end position="851"/>
    </location>
</feature>
<evidence type="ECO:0000256" key="3">
    <source>
        <dbReference type="ARBA" id="ARBA00015014"/>
    </source>
</evidence>
<feature type="region of interest" description="Disordered" evidence="14">
    <location>
        <begin position="405"/>
        <end position="463"/>
    </location>
</feature>
<evidence type="ECO:0000259" key="15">
    <source>
        <dbReference type="PROSITE" id="PS50006"/>
    </source>
</evidence>
<dbReference type="PANTHER" id="PTHR23196:SF1">
    <property type="entry name" value="PAX-INTERACTING PROTEIN 1"/>
    <property type="match status" value="1"/>
</dbReference>
<dbReference type="GO" id="GO:0005694">
    <property type="term" value="C:chromosome"/>
    <property type="evidence" value="ECO:0007669"/>
    <property type="project" value="UniProtKB-SubCell"/>
</dbReference>
<keyword evidence="5" id="KW-1017">Isopeptide bond</keyword>
<feature type="compositionally biased region" description="Basic and acidic residues" evidence="14">
    <location>
        <begin position="1100"/>
        <end position="1109"/>
    </location>
</feature>
<dbReference type="CDD" id="cd18432">
    <property type="entry name" value="BRCT_PAXIP1_rpt6_like"/>
    <property type="match status" value="1"/>
</dbReference>
<feature type="domain" description="FHA" evidence="15">
    <location>
        <begin position="43"/>
        <end position="94"/>
    </location>
</feature>
<dbReference type="Pfam" id="PF16770">
    <property type="entry name" value="RTT107_BRCT_5"/>
    <property type="match status" value="1"/>
</dbReference>
<feature type="compositionally biased region" description="Basic and acidic residues" evidence="14">
    <location>
        <begin position="913"/>
        <end position="933"/>
    </location>
</feature>
<accession>A0A2H1W7Q8</accession>
<evidence type="ECO:0000256" key="1">
    <source>
        <dbReference type="ARBA" id="ARBA00004123"/>
    </source>
</evidence>
<dbReference type="InterPro" id="IPR036420">
    <property type="entry name" value="BRCT_dom_sf"/>
</dbReference>
<dbReference type="Gene3D" id="3.40.50.10190">
    <property type="entry name" value="BRCT domain"/>
    <property type="match status" value="2"/>
</dbReference>
<reference evidence="17" key="1">
    <citation type="submission" date="2016-07" db="EMBL/GenBank/DDBJ databases">
        <authorList>
            <person name="Bretaudeau A."/>
        </authorList>
    </citation>
    <scope>NUCLEOTIDE SEQUENCE</scope>
    <source>
        <strain evidence="17">Rice</strain>
        <tissue evidence="17">Whole body</tissue>
    </source>
</reference>
<evidence type="ECO:0000256" key="9">
    <source>
        <dbReference type="ARBA" id="ARBA00022990"/>
    </source>
</evidence>
<keyword evidence="10" id="KW-0539">Nucleus</keyword>
<evidence type="ECO:0000256" key="14">
    <source>
        <dbReference type="SAM" id="MobiDB-lite"/>
    </source>
</evidence>
<feature type="compositionally biased region" description="Polar residues" evidence="14">
    <location>
        <begin position="1114"/>
        <end position="1135"/>
    </location>
</feature>
<evidence type="ECO:0000256" key="7">
    <source>
        <dbReference type="ARBA" id="ARBA00022763"/>
    </source>
</evidence>
<dbReference type="SUPFAM" id="SSF52113">
    <property type="entry name" value="BRCT domain"/>
    <property type="match status" value="1"/>
</dbReference>
<dbReference type="EMBL" id="ODYU01006565">
    <property type="protein sequence ID" value="SOQ48514.1"/>
    <property type="molecule type" value="Genomic_DNA"/>
</dbReference>
<feature type="compositionally biased region" description="Basic and acidic residues" evidence="14">
    <location>
        <begin position="942"/>
        <end position="975"/>
    </location>
</feature>
<gene>
    <name evidence="17" type="ORF">SFRICE_016061</name>
</gene>
<protein>
    <recommendedName>
        <fullName evidence="3">Mediator of DNA damage checkpoint protein 1</fullName>
    </recommendedName>
    <alternativeName>
        <fullName evidence="13">PAX transactivation activation domain-interacting protein</fullName>
    </alternativeName>
    <alternativeName>
        <fullName evidence="12">PAX-interacting protein 1</fullName>
    </alternativeName>
</protein>
<keyword evidence="11" id="KW-0131">Cell cycle</keyword>
<dbReference type="SUPFAM" id="SSF49879">
    <property type="entry name" value="SMAD/FHA domain"/>
    <property type="match status" value="1"/>
</dbReference>
<keyword evidence="9" id="KW-0007">Acetylation</keyword>
<evidence type="ECO:0000256" key="4">
    <source>
        <dbReference type="ARBA" id="ARBA00022454"/>
    </source>
</evidence>
<feature type="compositionally biased region" description="Basic and acidic residues" evidence="14">
    <location>
        <begin position="1027"/>
        <end position="1047"/>
    </location>
</feature>
<feature type="compositionally biased region" description="Basic residues" evidence="14">
    <location>
        <begin position="1073"/>
        <end position="1082"/>
    </location>
</feature>
<comment type="subcellular location">
    <subcellularLocation>
        <location evidence="2">Chromosome</location>
    </subcellularLocation>
    <subcellularLocation>
        <location evidence="1">Nucleus</location>
    </subcellularLocation>
</comment>
<dbReference type="SMART" id="SM00240">
    <property type="entry name" value="FHA"/>
    <property type="match status" value="1"/>
</dbReference>
<sequence>MECTQRLECTQELNHTQRERTCPEQIGYLGICGAKHPVLKGPNKIGRDPQTCNIILNLNSISRQHAVINVLNSKEYMLMDLDSANKTKLLNKTLQPYIPNRIKDGDTVQFGDIFGVFRLLEEDNELPMTQAIDIPETPVTFKHVSKLNNAPTTLIPESPDVSDRDDSFVTPSQPISMKSRLSNSFMKTNRTLTLAGTSPNTFSHRTSPKASTSIGSVHNPNTSLNESFISLKTGNVSDNIHGADTQVPNLVTNESTDSIFTAGTQIPPGIAMSPSVHTMDTQEPTMDHLHTMDTQMPTTENLPQVRKINDQHEMQINIFAANKENNKDIFNGETQPFGIVDDPLENENKNKSNVPSTSKCSTEGDTKDNLNTSEEVLFDDIDGECFEEDFHSQNILQGDIPLIGDEDTSRAKDSPILCNGEKKRPSGDLTDCEDIDMLPTQKVPELPKQGKNKEPKVQDKNVPTCSKRAVRIKSDSSTDCEDIDIAPTQIVPELPTVKDAKSKSDIITEKPSKRVNRIKSDSSTDCEDVDIAPTQIIPELPAVNVSKMKVDKITNLPSKRVNRIKSDSSTDCEDIDLMATQKIPEIKPAEDDDATDCEDDVIVVNPKEPPPIPLIDDDTQVATQIIPVDNNKKEKIPFEDMATQVISVDEGASGSKNVSFEDPPTQVIDEAVPSNKESLKKPVNVIESPFKIPFQSPIRIKSKDIPKVDIKDKIEKSNPIEVDPNYYNDTQDIFDDLCTQRDVPDVQPVEDDDVVPCSVEDYKVKDKFAGIEKDLSPLKNKNDEITEIVTLEKVPSGDLSDVDSTPKKAKPFVFTDSDLPSSQEIKKCLVSQTRSFGTEESSSDSETENSTDEPFNPFKNLKKKSKNAVVVDLTKRLDVDKLPERVITRQRKPALNTESISAKILRPTYLTEQEDHIDQEIITENIKRLKTYEQTKNNKHSKKDESVKEGKKENVSLKTTDKVSEPKDKLKVKIEKPKKKETKQKSKEQSETSRAHHEFHNNQVQEESLDTATATRPTTRSTRSKKKDTERETTETKSSTDKATAKENKRKRTNKKQEKERSASPEMITTSTKRSRTPKSRSKSPEMEVRRSTRQRKPKTKFEESEVKAPKSILKNSSHEQSTVYNISSSSTESPRSLKRSMLDCSDAPSSKRTRAQANSSSTSSISNASLRATPARIMKTHHVLFTAFPSADVKQKLEKLGAAIVTDVMACTVVLTMQIKRTFKLLCAVGLGRPIVGPGWVQACSDTRMIVDPWLYLVKDDAAEKRFQFSLQKTLNSSRNFLKGYNVSSTPNVQPNASEMKLIVECSGGTWKEGGPNWVCVSCTKDKELWPALRRRGAVVVSTEFILGGVLRQKLDIASNTFN</sequence>
<dbReference type="Pfam" id="PF00498">
    <property type="entry name" value="FHA"/>
    <property type="match status" value="1"/>
</dbReference>
<evidence type="ECO:0000256" key="6">
    <source>
        <dbReference type="ARBA" id="ARBA00022737"/>
    </source>
</evidence>
<feature type="region of interest" description="Disordered" evidence="14">
    <location>
        <begin position="153"/>
        <end position="175"/>
    </location>
</feature>
<feature type="region of interest" description="Disordered" evidence="14">
    <location>
        <begin position="882"/>
        <end position="1168"/>
    </location>
</feature>
<dbReference type="InterPro" id="IPR051579">
    <property type="entry name" value="DDR_Transcriptional_Reg"/>
</dbReference>
<evidence type="ECO:0000256" key="2">
    <source>
        <dbReference type="ARBA" id="ARBA00004286"/>
    </source>
</evidence>
<dbReference type="PROSITE" id="PS50006">
    <property type="entry name" value="FHA_DOMAIN"/>
    <property type="match status" value="1"/>
</dbReference>
<dbReference type="InterPro" id="IPR000253">
    <property type="entry name" value="FHA_dom"/>
</dbReference>
<dbReference type="CDD" id="cd17744">
    <property type="entry name" value="BRCT_MDC1_rpt1"/>
    <property type="match status" value="1"/>
</dbReference>
<evidence type="ECO:0000256" key="13">
    <source>
        <dbReference type="ARBA" id="ARBA00030146"/>
    </source>
</evidence>
<evidence type="ECO:0000256" key="8">
    <source>
        <dbReference type="ARBA" id="ARBA00022843"/>
    </source>
</evidence>
<keyword evidence="8" id="KW-0832">Ubl conjugation</keyword>
<evidence type="ECO:0000259" key="16">
    <source>
        <dbReference type="PROSITE" id="PS50172"/>
    </source>
</evidence>
<feature type="compositionally biased region" description="Low complexity" evidence="14">
    <location>
        <begin position="1158"/>
        <end position="1168"/>
    </location>
</feature>
<dbReference type="InterPro" id="IPR008984">
    <property type="entry name" value="SMAD_FHA_dom_sf"/>
</dbReference>
<dbReference type="Pfam" id="PF16589">
    <property type="entry name" value="BRCT_2"/>
    <property type="match status" value="1"/>
</dbReference>
<dbReference type="PROSITE" id="PS50172">
    <property type="entry name" value="BRCT"/>
    <property type="match status" value="1"/>
</dbReference>
<feature type="compositionally biased region" description="Polar residues" evidence="14">
    <location>
        <begin position="351"/>
        <end position="361"/>
    </location>
</feature>
<feature type="compositionally biased region" description="Low complexity" evidence="14">
    <location>
        <begin position="1010"/>
        <end position="1021"/>
    </location>
</feature>
<evidence type="ECO:0000256" key="5">
    <source>
        <dbReference type="ARBA" id="ARBA00022499"/>
    </source>
</evidence>
<keyword evidence="4" id="KW-0158">Chromosome</keyword>
<evidence type="ECO:0000256" key="12">
    <source>
        <dbReference type="ARBA" id="ARBA00023858"/>
    </source>
</evidence>
<feature type="region of interest" description="Disordered" evidence="14">
    <location>
        <begin position="795"/>
        <end position="861"/>
    </location>
</feature>
<proteinExistence type="predicted"/>